<dbReference type="GO" id="GO:0005840">
    <property type="term" value="C:ribosome"/>
    <property type="evidence" value="ECO:0007669"/>
    <property type="project" value="UniProtKB-KW"/>
</dbReference>
<dbReference type="PIRSF" id="PIRSF002122">
    <property type="entry name" value="RPS7p_RPS7a_RPS5e_RPS7o"/>
    <property type="match status" value="1"/>
</dbReference>
<dbReference type="InterPro" id="IPR000235">
    <property type="entry name" value="Ribosomal_uS7"/>
</dbReference>
<evidence type="ECO:0000313" key="5">
    <source>
        <dbReference type="EMBL" id="AVK94035.1"/>
    </source>
</evidence>
<keyword evidence="5" id="KW-0496">Mitochondrion</keyword>
<organism evidence="5">
    <name type="scientific">Teleaulax amphioxeia</name>
    <dbReference type="NCBI Taxonomy" id="77931"/>
    <lineage>
        <taxon>Eukaryota</taxon>
        <taxon>Cryptophyceae</taxon>
        <taxon>Pyrenomonadales</taxon>
        <taxon>Geminigeraceae</taxon>
        <taxon>Teleaulax</taxon>
    </lineage>
</organism>
<dbReference type="GO" id="GO:1990904">
    <property type="term" value="C:ribonucleoprotein complex"/>
    <property type="evidence" value="ECO:0007669"/>
    <property type="project" value="UniProtKB-KW"/>
</dbReference>
<dbReference type="GO" id="GO:0006412">
    <property type="term" value="P:translation"/>
    <property type="evidence" value="ECO:0007669"/>
    <property type="project" value="InterPro"/>
</dbReference>
<comment type="similarity">
    <text evidence="1">Belongs to the universal ribosomal protein uS7 family.</text>
</comment>
<evidence type="ECO:0000256" key="1">
    <source>
        <dbReference type="ARBA" id="ARBA00007151"/>
    </source>
</evidence>
<sequence>MLVKNKLKGFIILNFLKFYLTNGNKEISENIIKHSLSILKKIKKTNPISVVSSSVEIVKPFCEIKSLKIGGSNYKVPTEIHPVRQRVLAIKFLVSNSVKRNEKSASSRVAMEIFDTFSLSSQSIKNCDDVHKTAEANKVYIQYRN</sequence>
<reference evidence="5" key="1">
    <citation type="journal article" date="2018" name="BMC Genomics">
        <title>Comparative mitochondrial genomics of cryptophyte algae: gene shuffling and dynamic mobile genetic elements.</title>
        <authorList>
            <person name="Kim J.I."/>
            <person name="Yoon H.S."/>
            <person name="Yi G."/>
            <person name="Shin W."/>
            <person name="Archibald J.M."/>
        </authorList>
    </citation>
    <scope>NUCLEOTIDE SEQUENCE</scope>
    <source>
        <strain evidence="5">HACCP-CR01</strain>
    </source>
</reference>
<evidence type="ECO:0000256" key="3">
    <source>
        <dbReference type="ARBA" id="ARBA00023274"/>
    </source>
</evidence>
<keyword evidence="3" id="KW-0687">Ribonucleoprotein</keyword>
<feature type="domain" description="Small ribosomal subunit protein uS7" evidence="4">
    <location>
        <begin position="11"/>
        <end position="138"/>
    </location>
</feature>
<dbReference type="InterPro" id="IPR023798">
    <property type="entry name" value="Ribosomal_uS7_dom"/>
</dbReference>
<gene>
    <name evidence="5" type="primary">rps7</name>
    <name evidence="5" type="ORF">TampMt_p020</name>
</gene>
<protein>
    <submittedName>
        <fullName evidence="5">Ribosomal protein S7</fullName>
    </submittedName>
</protein>
<dbReference type="Pfam" id="PF00177">
    <property type="entry name" value="Ribosomal_S7"/>
    <property type="match status" value="1"/>
</dbReference>
<geneLocation type="mitochondrion" evidence="5"/>
<proteinExistence type="inferred from homology"/>
<dbReference type="InterPro" id="IPR036823">
    <property type="entry name" value="Ribosomal_uS7_dom_sf"/>
</dbReference>
<evidence type="ECO:0000259" key="4">
    <source>
        <dbReference type="Pfam" id="PF00177"/>
    </source>
</evidence>
<dbReference type="AlphaFoldDB" id="A0A2P1E6L6"/>
<dbReference type="GeneID" id="36496143"/>
<dbReference type="PANTHER" id="PTHR11205">
    <property type="entry name" value="RIBOSOMAL PROTEIN S7"/>
    <property type="match status" value="1"/>
</dbReference>
<name>A0A2P1E6L6_9CRYP</name>
<accession>A0A2P1E6L6</accession>
<dbReference type="SUPFAM" id="SSF47973">
    <property type="entry name" value="Ribosomal protein S7"/>
    <property type="match status" value="1"/>
</dbReference>
<dbReference type="Gene3D" id="1.10.455.10">
    <property type="entry name" value="Ribosomal protein S7 domain"/>
    <property type="match status" value="1"/>
</dbReference>
<keyword evidence="2 5" id="KW-0689">Ribosomal protein</keyword>
<dbReference type="RefSeq" id="YP_009475773.1">
    <property type="nucleotide sequence ID" value="NC_037436.1"/>
</dbReference>
<evidence type="ECO:0000256" key="2">
    <source>
        <dbReference type="ARBA" id="ARBA00022980"/>
    </source>
</evidence>
<dbReference type="EMBL" id="MG680944">
    <property type="protein sequence ID" value="AVK94035.1"/>
    <property type="molecule type" value="Genomic_DNA"/>
</dbReference>